<reference evidence="4 5" key="1">
    <citation type="submission" date="2020-06" db="EMBL/GenBank/DDBJ databases">
        <title>Synonyms of Asaia species.</title>
        <authorList>
            <person name="Sombolestani A."/>
        </authorList>
    </citation>
    <scope>NUCLEOTIDE SEQUENCE [LARGE SCALE GENOMIC DNA]</scope>
    <source>
        <strain evidence="4 5">LMG 27047</strain>
    </source>
</reference>
<evidence type="ECO:0000256" key="1">
    <source>
        <dbReference type="ARBA" id="ARBA00022723"/>
    </source>
</evidence>
<dbReference type="EMBL" id="JABXXV010000006">
    <property type="protein sequence ID" value="NVN47404.1"/>
    <property type="molecule type" value="Genomic_DNA"/>
</dbReference>
<evidence type="ECO:0000259" key="3">
    <source>
        <dbReference type="Pfam" id="PF07731"/>
    </source>
</evidence>
<keyword evidence="1" id="KW-0479">Metal-binding</keyword>
<dbReference type="Proteomes" id="UP001516351">
    <property type="component" value="Unassembled WGS sequence"/>
</dbReference>
<dbReference type="SUPFAM" id="SSF49503">
    <property type="entry name" value="Cupredoxins"/>
    <property type="match status" value="1"/>
</dbReference>
<dbReference type="InterPro" id="IPR008972">
    <property type="entry name" value="Cupredoxin"/>
</dbReference>
<feature type="non-terminal residue" evidence="4">
    <location>
        <position position="1"/>
    </location>
</feature>
<dbReference type="InterPro" id="IPR034279">
    <property type="entry name" value="CuRO_3_CopA"/>
</dbReference>
<feature type="domain" description="Plastocyanin-like" evidence="3">
    <location>
        <begin position="75"/>
        <end position="192"/>
    </location>
</feature>
<dbReference type="RefSeq" id="WP_332337797.1">
    <property type="nucleotide sequence ID" value="NZ_JABXXV010000006.1"/>
</dbReference>
<dbReference type="Pfam" id="PF07731">
    <property type="entry name" value="Cu-oxidase_2"/>
    <property type="match status" value="1"/>
</dbReference>
<protein>
    <submittedName>
        <fullName evidence="4">Multicopper oxidase domain-containing protein</fullName>
    </submittedName>
</protein>
<keyword evidence="5" id="KW-1185">Reference proteome</keyword>
<dbReference type="PROSITE" id="PS00080">
    <property type="entry name" value="MULTICOPPER_OXIDASE2"/>
    <property type="match status" value="1"/>
</dbReference>
<proteinExistence type="predicted"/>
<comment type="caution">
    <text evidence="4">The sequence shown here is derived from an EMBL/GenBank/DDBJ whole genome shotgun (WGS) entry which is preliminary data.</text>
</comment>
<evidence type="ECO:0000313" key="4">
    <source>
        <dbReference type="EMBL" id="NVN47404.1"/>
    </source>
</evidence>
<name>A0ABX2P7E9_9PROT</name>
<dbReference type="InterPro" id="IPR011706">
    <property type="entry name" value="Cu-oxidase_C"/>
</dbReference>
<dbReference type="Gene3D" id="2.60.40.420">
    <property type="entry name" value="Cupredoxins - blue copper proteins"/>
    <property type="match status" value="1"/>
</dbReference>
<sequence length="193" mass="21489">TSPQSTPSTHETPSVATPTLVVDDPGPPPKNVENQNVATNPVDRLAEPGDGLEQNGREVLSYAMLRALKPAPDLRPPSREIILHLTGNMMRYIWGFDARKFSEAGPIHLALNERVRITLINDTMMEHPIHLHGFWSELENGQGNLRPNKHTIISQPGSKLSYLVTADTPGMWALHCHLIYHMHLGMFRTVVVS</sequence>
<organism evidence="4 5">
    <name type="scientific">Asaia spathodeae</name>
    <dbReference type="NCBI Taxonomy" id="657016"/>
    <lineage>
        <taxon>Bacteria</taxon>
        <taxon>Pseudomonadati</taxon>
        <taxon>Pseudomonadota</taxon>
        <taxon>Alphaproteobacteria</taxon>
        <taxon>Acetobacterales</taxon>
        <taxon>Acetobacteraceae</taxon>
        <taxon>Asaia</taxon>
    </lineage>
</organism>
<feature type="region of interest" description="Disordered" evidence="2">
    <location>
        <begin position="1"/>
        <end position="40"/>
    </location>
</feature>
<feature type="compositionally biased region" description="Polar residues" evidence="2">
    <location>
        <begin position="1"/>
        <end position="17"/>
    </location>
</feature>
<evidence type="ECO:0000256" key="2">
    <source>
        <dbReference type="SAM" id="MobiDB-lite"/>
    </source>
</evidence>
<gene>
    <name evidence="4" type="ORF">HW542_11375</name>
</gene>
<dbReference type="InterPro" id="IPR002355">
    <property type="entry name" value="Cu_oxidase_Cu_BS"/>
</dbReference>
<dbReference type="CDD" id="cd13896">
    <property type="entry name" value="CuRO_3_CopA"/>
    <property type="match status" value="1"/>
</dbReference>
<evidence type="ECO:0000313" key="5">
    <source>
        <dbReference type="Proteomes" id="UP001516351"/>
    </source>
</evidence>
<accession>A0ABX2P7E9</accession>